<proteinExistence type="predicted"/>
<dbReference type="Proteomes" id="UP001066276">
    <property type="component" value="Chromosome 7"/>
</dbReference>
<dbReference type="AlphaFoldDB" id="A0AAV7PT72"/>
<organism evidence="1 2">
    <name type="scientific">Pleurodeles waltl</name>
    <name type="common">Iberian ribbed newt</name>
    <dbReference type="NCBI Taxonomy" id="8319"/>
    <lineage>
        <taxon>Eukaryota</taxon>
        <taxon>Metazoa</taxon>
        <taxon>Chordata</taxon>
        <taxon>Craniata</taxon>
        <taxon>Vertebrata</taxon>
        <taxon>Euteleostomi</taxon>
        <taxon>Amphibia</taxon>
        <taxon>Batrachia</taxon>
        <taxon>Caudata</taxon>
        <taxon>Salamandroidea</taxon>
        <taxon>Salamandridae</taxon>
        <taxon>Pleurodelinae</taxon>
        <taxon>Pleurodeles</taxon>
    </lineage>
</organism>
<reference evidence="1" key="1">
    <citation type="journal article" date="2022" name="bioRxiv">
        <title>Sequencing and chromosome-scale assembly of the giantPleurodeles waltlgenome.</title>
        <authorList>
            <person name="Brown T."/>
            <person name="Elewa A."/>
            <person name="Iarovenko S."/>
            <person name="Subramanian E."/>
            <person name="Araus A.J."/>
            <person name="Petzold A."/>
            <person name="Susuki M."/>
            <person name="Suzuki K.-i.T."/>
            <person name="Hayashi T."/>
            <person name="Toyoda A."/>
            <person name="Oliveira C."/>
            <person name="Osipova E."/>
            <person name="Leigh N.D."/>
            <person name="Simon A."/>
            <person name="Yun M.H."/>
        </authorList>
    </citation>
    <scope>NUCLEOTIDE SEQUENCE</scope>
    <source>
        <strain evidence="1">20211129_DDA</strain>
        <tissue evidence="1">Liver</tissue>
    </source>
</reference>
<accession>A0AAV7PT72</accession>
<name>A0AAV7PT72_PLEWA</name>
<gene>
    <name evidence="1" type="ORF">NDU88_009412</name>
</gene>
<dbReference type="EMBL" id="JANPWB010000011">
    <property type="protein sequence ID" value="KAJ1131069.1"/>
    <property type="molecule type" value="Genomic_DNA"/>
</dbReference>
<keyword evidence="2" id="KW-1185">Reference proteome</keyword>
<evidence type="ECO:0000313" key="2">
    <source>
        <dbReference type="Proteomes" id="UP001066276"/>
    </source>
</evidence>
<evidence type="ECO:0000313" key="1">
    <source>
        <dbReference type="EMBL" id="KAJ1131069.1"/>
    </source>
</evidence>
<sequence length="116" mass="12772">MSLHTSEQRFVDLGATEHAQRSCSACGSATAVSGTLSVFTTVQHVYCVIGCFATRHREVLIHYKEDEGGIEEDDELVSTIDCLLEGAVAEDEWKVACDNDEQISEVKQGKESLMKF</sequence>
<comment type="caution">
    <text evidence="1">The sequence shown here is derived from an EMBL/GenBank/DDBJ whole genome shotgun (WGS) entry which is preliminary data.</text>
</comment>
<protein>
    <submittedName>
        <fullName evidence="1">Uncharacterized protein</fullName>
    </submittedName>
</protein>